<dbReference type="Proteomes" id="UP001153076">
    <property type="component" value="Unassembled WGS sequence"/>
</dbReference>
<keyword evidence="3" id="KW-1185">Reference proteome</keyword>
<sequence>MKLNHTMSYLHYSAKVRKRNVVSVEMKFMTKKNVDFAIENSTAEQHPTKLHRSPVRQPDSGIDETDLSPIVREQALSPAHITPESSALRRSTKTSKQPGGLQDYVTIGTTTIEIHYAMIAHVKPKFYSILLALSTTLDPILFQEAIKNPKWCTTMNEELEALERNKS</sequence>
<organism evidence="2 3">
    <name type="scientific">Carnegiea gigantea</name>
    <dbReference type="NCBI Taxonomy" id="171969"/>
    <lineage>
        <taxon>Eukaryota</taxon>
        <taxon>Viridiplantae</taxon>
        <taxon>Streptophyta</taxon>
        <taxon>Embryophyta</taxon>
        <taxon>Tracheophyta</taxon>
        <taxon>Spermatophyta</taxon>
        <taxon>Magnoliopsida</taxon>
        <taxon>eudicotyledons</taxon>
        <taxon>Gunneridae</taxon>
        <taxon>Pentapetalae</taxon>
        <taxon>Caryophyllales</taxon>
        <taxon>Cactineae</taxon>
        <taxon>Cactaceae</taxon>
        <taxon>Cactoideae</taxon>
        <taxon>Echinocereeae</taxon>
        <taxon>Carnegiea</taxon>
    </lineage>
</organism>
<name>A0A9Q1GY94_9CARY</name>
<gene>
    <name evidence="2" type="ORF">Cgig2_006632</name>
</gene>
<feature type="compositionally biased region" description="Polar residues" evidence="1">
    <location>
        <begin position="83"/>
        <end position="97"/>
    </location>
</feature>
<evidence type="ECO:0000313" key="2">
    <source>
        <dbReference type="EMBL" id="KAJ8427561.1"/>
    </source>
</evidence>
<comment type="caution">
    <text evidence="2">The sequence shown here is derived from an EMBL/GenBank/DDBJ whole genome shotgun (WGS) entry which is preliminary data.</text>
</comment>
<accession>A0A9Q1GY94</accession>
<evidence type="ECO:0000313" key="3">
    <source>
        <dbReference type="Proteomes" id="UP001153076"/>
    </source>
</evidence>
<dbReference type="AlphaFoldDB" id="A0A9Q1GY94"/>
<reference evidence="2" key="1">
    <citation type="submission" date="2022-04" db="EMBL/GenBank/DDBJ databases">
        <title>Carnegiea gigantea Genome sequencing and assembly v2.</title>
        <authorList>
            <person name="Copetti D."/>
            <person name="Sanderson M.J."/>
            <person name="Burquez A."/>
            <person name="Wojciechowski M.F."/>
        </authorList>
    </citation>
    <scope>NUCLEOTIDE SEQUENCE</scope>
    <source>
        <strain evidence="2">SGP5-SGP5p</strain>
        <tissue evidence="2">Aerial part</tissue>
    </source>
</reference>
<feature type="region of interest" description="Disordered" evidence="1">
    <location>
        <begin position="75"/>
        <end position="100"/>
    </location>
</feature>
<dbReference type="EMBL" id="JAKOGI010001131">
    <property type="protein sequence ID" value="KAJ8427561.1"/>
    <property type="molecule type" value="Genomic_DNA"/>
</dbReference>
<evidence type="ECO:0000256" key="1">
    <source>
        <dbReference type="SAM" id="MobiDB-lite"/>
    </source>
</evidence>
<dbReference type="OrthoDB" id="1274804at2759"/>
<protein>
    <submittedName>
        <fullName evidence="2">Uncharacterized protein</fullName>
    </submittedName>
</protein>
<proteinExistence type="predicted"/>
<feature type="region of interest" description="Disordered" evidence="1">
    <location>
        <begin position="41"/>
        <end position="62"/>
    </location>
</feature>